<feature type="region of interest" description="Disordered" evidence="11">
    <location>
        <begin position="195"/>
        <end position="253"/>
    </location>
</feature>
<dbReference type="GO" id="GO:0030314">
    <property type="term" value="C:junctional membrane complex"/>
    <property type="evidence" value="ECO:0007669"/>
    <property type="project" value="InterPro"/>
</dbReference>
<reference evidence="12" key="1">
    <citation type="submission" date="2024-06" db="EMBL/GenBank/DDBJ databases">
        <authorList>
            <person name="Liu X."/>
            <person name="Lenzi L."/>
            <person name="Haldenby T S."/>
            <person name="Uol C."/>
        </authorList>
    </citation>
    <scope>NUCLEOTIDE SEQUENCE</scope>
</reference>
<evidence type="ECO:0000256" key="6">
    <source>
        <dbReference type="ARBA" id="ARBA00022692"/>
    </source>
</evidence>
<evidence type="ECO:0000256" key="7">
    <source>
        <dbReference type="ARBA" id="ARBA00022737"/>
    </source>
</evidence>
<dbReference type="AlphaFoldDB" id="A0AAV2T2V9"/>
<proteinExistence type="inferred from homology"/>
<feature type="compositionally biased region" description="Low complexity" evidence="11">
    <location>
        <begin position="944"/>
        <end position="958"/>
    </location>
</feature>
<evidence type="ECO:0000256" key="2">
    <source>
        <dbReference type="ARBA" id="ARBA00004184"/>
    </source>
</evidence>
<protein>
    <recommendedName>
        <fullName evidence="14">Junctophilin</fullName>
    </recommendedName>
</protein>
<feature type="compositionally biased region" description="Polar residues" evidence="11">
    <location>
        <begin position="922"/>
        <end position="936"/>
    </location>
</feature>
<dbReference type="PANTHER" id="PTHR23085:SF16">
    <property type="entry name" value="GH28348P"/>
    <property type="match status" value="1"/>
</dbReference>
<feature type="compositionally biased region" description="Basic and acidic residues" evidence="11">
    <location>
        <begin position="990"/>
        <end position="1004"/>
    </location>
</feature>
<keyword evidence="5" id="KW-1003">Cell membrane</keyword>
<evidence type="ECO:0000256" key="11">
    <source>
        <dbReference type="SAM" id="MobiDB-lite"/>
    </source>
</evidence>
<dbReference type="PANTHER" id="PTHR23085">
    <property type="entry name" value="GH28348P"/>
    <property type="match status" value="1"/>
</dbReference>
<comment type="subcellular location">
    <subcellularLocation>
        <location evidence="3">Cell membrane</location>
    </subcellularLocation>
    <subcellularLocation>
        <location evidence="2">Endomembrane system</location>
        <topology evidence="2">Peripheral membrane protein</topology>
    </subcellularLocation>
    <subcellularLocation>
        <location evidence="1">Endoplasmic reticulum membrane</location>
        <topology evidence="1">Single-pass type IV membrane protein</topology>
    </subcellularLocation>
</comment>
<keyword evidence="10" id="KW-0472">Membrane</keyword>
<dbReference type="InterPro" id="IPR003409">
    <property type="entry name" value="MORN"/>
</dbReference>
<dbReference type="Proteomes" id="UP001497525">
    <property type="component" value="Unassembled WGS sequence"/>
</dbReference>
<dbReference type="Gene3D" id="2.20.110.10">
    <property type="entry name" value="Histone H3 K4-specific methyltransferase SET7/9 N-terminal domain"/>
    <property type="match status" value="1"/>
</dbReference>
<feature type="compositionally biased region" description="Polar residues" evidence="11">
    <location>
        <begin position="195"/>
        <end position="217"/>
    </location>
</feature>
<feature type="compositionally biased region" description="Polar residues" evidence="11">
    <location>
        <begin position="601"/>
        <end position="629"/>
    </location>
</feature>
<keyword evidence="7" id="KW-0677">Repeat</keyword>
<sequence>MIQDPKTQEATCLPAGKYEFRDNGLYIGEWLNEKAVGLGLITKDKCQGEYTGLWDNGEEKSGVFLWPNAPGAMYEGEWAHNRRNGYGVFTREDWVIMGKFVDDFISVGIKCKEDSIGRFEGEFENGLPVFGVETYADGGTYAGEYKNGIRQGLGVRTSIPYGDVINFFPEEAAIAAEMASRFKKKVMAIAGVPAASNQEASDHSSNGRRGSLISQRSGDVAELENVEAGGMEEEEPYSGRKPNPASTGKGGMKDLRLSTKFKCGFVLSSQRSELVIRRQNKLYGISNHSTPRRSREAGGRSGQKRARSLTNLFHRSLSRESISRFRRQGSANERTISPPFQEETQDSVFTLDLEDAIDPETVETYSGQWDSDVRQGYGVCERSDGVTYEGHWLKNQRHGYGQTRFQDGTCEQGRYHFGKLVFLSWSKGTKPHMLLYNYHIMREVAASVKRARSTAEQARLRAAEATDNLENVTTCGERSKLAAEMARDYSLETRQLVKEMYPEFEQPGIKYMEDMVCLMRVTKRGNQVFEAALNAAHEALASVQLEPTDEGDGENKVDEEPFELPSPVFTPPPKKGNPVSRAGSYRLKRRQRSERHKTKKSNYSSQLDTPDQTSRNADAAQANNHRQGSLTIVVPQIKQPAQFYLPDTNHNSSEPAGSDQQRDYLQVPGSRPHDGDDNDSSSDEESGRKKVSRTPSNASNYVIMPTLSEEQMATLPKVTLTKLMTNARLTDDHFDQYNIPARASTESEMYAAEQDHPRPVNHIEPTASATSPQLTDYKLSDGHPAKNDCVQDGVKSGLVRRRTLPTFIDRPVITKPKIHLPKLPEKDVAFSTPKSREDGAQKPSPTGRRSPIGDRPSGARGSVVLRQRVIGGSPEGEENRSIYLIEEGVRKRLHAEPNTASPLIIHSMSKTQQEESKLPTAHSPSGTSLYSQTRETIPNRLRLTDSTYSGTSSGSSKGSNDRSLTVKPLSVVANVLLEDIQDELPPLPTHFRESTLDLNQKHPE</sequence>
<evidence type="ECO:0000256" key="10">
    <source>
        <dbReference type="ARBA" id="ARBA00023136"/>
    </source>
</evidence>
<evidence type="ECO:0000256" key="8">
    <source>
        <dbReference type="ARBA" id="ARBA00022824"/>
    </source>
</evidence>
<keyword evidence="8" id="KW-0256">Endoplasmic reticulum</keyword>
<evidence type="ECO:0000256" key="9">
    <source>
        <dbReference type="ARBA" id="ARBA00022989"/>
    </source>
</evidence>
<keyword evidence="6" id="KW-0812">Transmembrane</keyword>
<name>A0AAV2T2V9_CALDB</name>
<dbReference type="Pfam" id="PF02493">
    <property type="entry name" value="MORN"/>
    <property type="match status" value="5"/>
</dbReference>
<evidence type="ECO:0008006" key="14">
    <source>
        <dbReference type="Google" id="ProtNLM"/>
    </source>
</evidence>
<evidence type="ECO:0000256" key="5">
    <source>
        <dbReference type="ARBA" id="ARBA00022475"/>
    </source>
</evidence>
<comment type="caution">
    <text evidence="12">The sequence shown here is derived from an EMBL/GenBank/DDBJ whole genome shotgun (WGS) entry which is preliminary data.</text>
</comment>
<evidence type="ECO:0000256" key="4">
    <source>
        <dbReference type="ARBA" id="ARBA00008599"/>
    </source>
</evidence>
<dbReference type="SUPFAM" id="SSF82185">
    <property type="entry name" value="Histone H3 K4-specific methyltransferase SET7/9 N-terminal domain"/>
    <property type="match status" value="3"/>
</dbReference>
<gene>
    <name evidence="12" type="ORF">CDAUBV1_LOCUS4331</name>
</gene>
<evidence type="ECO:0000313" key="13">
    <source>
        <dbReference type="Proteomes" id="UP001497525"/>
    </source>
</evidence>
<dbReference type="InterPro" id="IPR017191">
    <property type="entry name" value="Junctophilin"/>
</dbReference>
<dbReference type="EMBL" id="CAXLJL010000103">
    <property type="protein sequence ID" value="CAL5131787.1"/>
    <property type="molecule type" value="Genomic_DNA"/>
</dbReference>
<feature type="region of interest" description="Disordered" evidence="11">
    <location>
        <begin position="818"/>
        <end position="876"/>
    </location>
</feature>
<keyword evidence="9" id="KW-1133">Transmembrane helix</keyword>
<feature type="region of interest" description="Disordered" evidence="11">
    <location>
        <begin position="910"/>
        <end position="965"/>
    </location>
</feature>
<dbReference type="GO" id="GO:0005789">
    <property type="term" value="C:endoplasmic reticulum membrane"/>
    <property type="evidence" value="ECO:0007669"/>
    <property type="project" value="UniProtKB-SubCell"/>
</dbReference>
<feature type="region of interest" description="Disordered" evidence="11">
    <location>
        <begin position="542"/>
        <end position="629"/>
    </location>
</feature>
<feature type="region of interest" description="Disordered" evidence="11">
    <location>
        <begin position="644"/>
        <end position="705"/>
    </location>
</feature>
<feature type="region of interest" description="Disordered" evidence="11">
    <location>
        <begin position="982"/>
        <end position="1004"/>
    </location>
</feature>
<accession>A0AAV2T2V9</accession>
<feature type="region of interest" description="Disordered" evidence="11">
    <location>
        <begin position="746"/>
        <end position="789"/>
    </location>
</feature>
<feature type="compositionally biased region" description="Acidic residues" evidence="11">
    <location>
        <begin position="221"/>
        <end position="236"/>
    </location>
</feature>
<organism evidence="12 13">
    <name type="scientific">Calicophoron daubneyi</name>
    <name type="common">Rumen fluke</name>
    <name type="synonym">Paramphistomum daubneyi</name>
    <dbReference type="NCBI Taxonomy" id="300641"/>
    <lineage>
        <taxon>Eukaryota</taxon>
        <taxon>Metazoa</taxon>
        <taxon>Spiralia</taxon>
        <taxon>Lophotrochozoa</taxon>
        <taxon>Platyhelminthes</taxon>
        <taxon>Trematoda</taxon>
        <taxon>Digenea</taxon>
        <taxon>Plagiorchiida</taxon>
        <taxon>Pronocephalata</taxon>
        <taxon>Paramphistomoidea</taxon>
        <taxon>Paramphistomidae</taxon>
        <taxon>Calicophoron</taxon>
    </lineage>
</organism>
<feature type="compositionally biased region" description="Basic residues" evidence="11">
    <location>
        <begin position="586"/>
        <end position="600"/>
    </location>
</feature>
<evidence type="ECO:0000313" key="12">
    <source>
        <dbReference type="EMBL" id="CAL5131787.1"/>
    </source>
</evidence>
<evidence type="ECO:0000256" key="3">
    <source>
        <dbReference type="ARBA" id="ARBA00004236"/>
    </source>
</evidence>
<dbReference type="GO" id="GO:0005886">
    <property type="term" value="C:plasma membrane"/>
    <property type="evidence" value="ECO:0007669"/>
    <property type="project" value="UniProtKB-SubCell"/>
</dbReference>
<feature type="region of interest" description="Disordered" evidence="11">
    <location>
        <begin position="285"/>
        <end position="307"/>
    </location>
</feature>
<evidence type="ECO:0000256" key="1">
    <source>
        <dbReference type="ARBA" id="ARBA00004163"/>
    </source>
</evidence>
<feature type="compositionally biased region" description="Polar residues" evidence="11">
    <location>
        <begin position="648"/>
        <end position="659"/>
    </location>
</feature>
<dbReference type="SMART" id="SM00698">
    <property type="entry name" value="MORN"/>
    <property type="match status" value="5"/>
</dbReference>
<feature type="compositionally biased region" description="Basic and acidic residues" evidence="11">
    <location>
        <begin position="822"/>
        <end position="840"/>
    </location>
</feature>
<comment type="similarity">
    <text evidence="4">Belongs to the junctophilin family.</text>
</comment>